<gene>
    <name evidence="4" type="ORF">GIL414_LOCUS66677</name>
</gene>
<dbReference type="PROSITE" id="PS50082">
    <property type="entry name" value="WD_REPEATS_2"/>
    <property type="match status" value="1"/>
</dbReference>
<evidence type="ECO:0000256" key="2">
    <source>
        <dbReference type="ARBA" id="ARBA00022737"/>
    </source>
</evidence>
<feature type="non-terminal residue" evidence="4">
    <location>
        <position position="1"/>
    </location>
</feature>
<keyword evidence="1 3" id="KW-0853">WD repeat</keyword>
<evidence type="ECO:0000256" key="1">
    <source>
        <dbReference type="ARBA" id="ARBA00022574"/>
    </source>
</evidence>
<evidence type="ECO:0000313" key="4">
    <source>
        <dbReference type="EMBL" id="CAF5169569.1"/>
    </source>
</evidence>
<feature type="non-terminal residue" evidence="4">
    <location>
        <position position="290"/>
    </location>
</feature>
<dbReference type="AlphaFoldDB" id="A0A8S3GTD1"/>
<dbReference type="Gene3D" id="2.130.10.10">
    <property type="entry name" value="YVTN repeat-like/Quinoprotein amine dehydrogenase"/>
    <property type="match status" value="1"/>
</dbReference>
<dbReference type="PANTHER" id="PTHR44099">
    <property type="entry name" value="RABCONNECTIN-3B, ISOFORM A"/>
    <property type="match status" value="1"/>
</dbReference>
<feature type="repeat" description="WD" evidence="3">
    <location>
        <begin position="248"/>
        <end position="270"/>
    </location>
</feature>
<dbReference type="Proteomes" id="UP000681720">
    <property type="component" value="Unassembled WGS sequence"/>
</dbReference>
<accession>A0A8S3GTD1</accession>
<dbReference type="PANTHER" id="PTHR44099:SF4">
    <property type="entry name" value="RABCONNECTIN-3B, ISOFORM A"/>
    <property type="match status" value="1"/>
</dbReference>
<comment type="caution">
    <text evidence="4">The sequence shown here is derived from an EMBL/GenBank/DDBJ whole genome shotgun (WGS) entry which is preliminary data.</text>
</comment>
<reference evidence="4" key="1">
    <citation type="submission" date="2021-02" db="EMBL/GenBank/DDBJ databases">
        <authorList>
            <person name="Nowell W R."/>
        </authorList>
    </citation>
    <scope>NUCLEOTIDE SEQUENCE</scope>
</reference>
<dbReference type="SMART" id="SM00320">
    <property type="entry name" value="WD40"/>
    <property type="match status" value="1"/>
</dbReference>
<sequence>VHGQGWHIFDGIDFTELCSYVIDDNDIVKNEHWINGYFPTQDLVLLFSARGYAHFFRLPENATFTNPKFRSQHNKTDMQLPRWLCRLSVGNELKLPLTPIFSCHTKLKHCQIYRVDASGQISVWQINLKQLAAFNDILPTSSISYKDIWTHAISNIRTIRKILNDILPNKINKLTASCHLITKDRLAFGTDNGKIYIVPALQLISSLFLNNDHEKENFDIQTLVGHNQTITCLIHPHSEYSRYDIKHLVSGSIDHSIRLWDLEMSTQLHMFTVHSGSILMFHIPPPMLNV</sequence>
<name>A0A8S3GTD1_9BILA</name>
<dbReference type="Pfam" id="PF00400">
    <property type="entry name" value="WD40"/>
    <property type="match status" value="1"/>
</dbReference>
<evidence type="ECO:0000256" key="3">
    <source>
        <dbReference type="PROSITE-ProRule" id="PRU00221"/>
    </source>
</evidence>
<dbReference type="EMBL" id="CAJOBJ010317307">
    <property type="protein sequence ID" value="CAF5169569.1"/>
    <property type="molecule type" value="Genomic_DNA"/>
</dbReference>
<evidence type="ECO:0000313" key="5">
    <source>
        <dbReference type="Proteomes" id="UP000681720"/>
    </source>
</evidence>
<organism evidence="4 5">
    <name type="scientific">Rotaria magnacalcarata</name>
    <dbReference type="NCBI Taxonomy" id="392030"/>
    <lineage>
        <taxon>Eukaryota</taxon>
        <taxon>Metazoa</taxon>
        <taxon>Spiralia</taxon>
        <taxon>Gnathifera</taxon>
        <taxon>Rotifera</taxon>
        <taxon>Eurotatoria</taxon>
        <taxon>Bdelloidea</taxon>
        <taxon>Philodinida</taxon>
        <taxon>Philodinidae</taxon>
        <taxon>Rotaria</taxon>
    </lineage>
</organism>
<dbReference type="InterPro" id="IPR015943">
    <property type="entry name" value="WD40/YVTN_repeat-like_dom_sf"/>
</dbReference>
<dbReference type="SUPFAM" id="SSF50978">
    <property type="entry name" value="WD40 repeat-like"/>
    <property type="match status" value="1"/>
</dbReference>
<dbReference type="GO" id="GO:0005737">
    <property type="term" value="C:cytoplasm"/>
    <property type="evidence" value="ECO:0007669"/>
    <property type="project" value="TreeGrafter"/>
</dbReference>
<dbReference type="InterPro" id="IPR019775">
    <property type="entry name" value="WD40_repeat_CS"/>
</dbReference>
<keyword evidence="2" id="KW-0677">Repeat</keyword>
<dbReference type="InterPro" id="IPR049916">
    <property type="entry name" value="WDR72-like"/>
</dbReference>
<dbReference type="InterPro" id="IPR036322">
    <property type="entry name" value="WD40_repeat_dom_sf"/>
</dbReference>
<dbReference type="InterPro" id="IPR001680">
    <property type="entry name" value="WD40_rpt"/>
</dbReference>
<dbReference type="PROSITE" id="PS00678">
    <property type="entry name" value="WD_REPEATS_1"/>
    <property type="match status" value="1"/>
</dbReference>
<protein>
    <submittedName>
        <fullName evidence="4">Uncharacterized protein</fullName>
    </submittedName>
</protein>
<proteinExistence type="predicted"/>